<reference evidence="1" key="1">
    <citation type="submission" date="2021-01" db="EMBL/GenBank/DDBJ databases">
        <authorList>
            <person name="Corre E."/>
            <person name="Pelletier E."/>
            <person name="Niang G."/>
            <person name="Scheremetjew M."/>
            <person name="Finn R."/>
            <person name="Kale V."/>
            <person name="Holt S."/>
            <person name="Cochrane G."/>
            <person name="Meng A."/>
            <person name="Brown T."/>
            <person name="Cohen L."/>
        </authorList>
    </citation>
    <scope>NUCLEOTIDE SEQUENCE</scope>
    <source>
        <strain evidence="1">CCMP1897</strain>
    </source>
</reference>
<gene>
    <name evidence="1" type="ORF">PSAL00342_LOCUS1973</name>
</gene>
<accession>A0A7S3UAH9</accession>
<dbReference type="AlphaFoldDB" id="A0A7S3UAH9"/>
<name>A0A7S3UAH9_9CHLO</name>
<organism evidence="1">
    <name type="scientific">Picocystis salinarum</name>
    <dbReference type="NCBI Taxonomy" id="88271"/>
    <lineage>
        <taxon>Eukaryota</taxon>
        <taxon>Viridiplantae</taxon>
        <taxon>Chlorophyta</taxon>
        <taxon>Picocystophyceae</taxon>
        <taxon>Picocystales</taxon>
        <taxon>Picocystaceae</taxon>
        <taxon>Picocystis</taxon>
    </lineage>
</organism>
<proteinExistence type="predicted"/>
<sequence length="176" mass="18707">MPSEATPFETISMQTFSMKRIQAALSLLAAACTFVPAWTQEIPGDGSLPDVDLGGVSQICSDMITELTLQCEDEVEYFSEFAGLDAVSIREILDEDDEEVTDACCAALRTFNDNLCNCDEGLTNLVLGFVSEEDWNAVIDVSAESCGYTAIAGDLCVSAPAPLADADETALPADEA</sequence>
<evidence type="ECO:0008006" key="2">
    <source>
        <dbReference type="Google" id="ProtNLM"/>
    </source>
</evidence>
<evidence type="ECO:0000313" key="1">
    <source>
        <dbReference type="EMBL" id="CAE0608156.1"/>
    </source>
</evidence>
<dbReference type="EMBL" id="HBIS01002218">
    <property type="protein sequence ID" value="CAE0608156.1"/>
    <property type="molecule type" value="Transcribed_RNA"/>
</dbReference>
<protein>
    <recommendedName>
        <fullName evidence="2">Bifunctional inhibitor/plant lipid transfer protein/seed storage helical domain-containing protein</fullName>
    </recommendedName>
</protein>